<dbReference type="Gene3D" id="3.40.50.1820">
    <property type="entry name" value="alpha/beta hydrolase"/>
    <property type="match status" value="1"/>
</dbReference>
<dbReference type="Gene3D" id="3.40.50.150">
    <property type="entry name" value="Vaccinia Virus protein VP39"/>
    <property type="match status" value="1"/>
</dbReference>
<dbReference type="InterPro" id="IPR051044">
    <property type="entry name" value="MAG_DAG_Lipase"/>
</dbReference>
<dbReference type="InterPro" id="IPR022744">
    <property type="entry name" value="MeTrfase_dom_put"/>
</dbReference>
<dbReference type="SUPFAM" id="SSF53335">
    <property type="entry name" value="S-adenosyl-L-methionine-dependent methyltransferases"/>
    <property type="match status" value="1"/>
</dbReference>
<reference evidence="4" key="1">
    <citation type="journal article" date="2019" name="Int. J. Syst. Evol. Microbiol.">
        <title>The Global Catalogue of Microorganisms (GCM) 10K type strain sequencing project: providing services to taxonomists for standard genome sequencing and annotation.</title>
        <authorList>
            <consortium name="The Broad Institute Genomics Platform"/>
            <consortium name="The Broad Institute Genome Sequencing Center for Infectious Disease"/>
            <person name="Wu L."/>
            <person name="Ma J."/>
        </authorList>
    </citation>
    <scope>NUCLEOTIDE SEQUENCE [LARGE SCALE GENOMIC DNA]</scope>
    <source>
        <strain evidence="4">JCM 18050</strain>
    </source>
</reference>
<dbReference type="GO" id="GO:0008168">
    <property type="term" value="F:methyltransferase activity"/>
    <property type="evidence" value="ECO:0007669"/>
    <property type="project" value="UniProtKB-KW"/>
</dbReference>
<dbReference type="RefSeq" id="WP_345487449.1">
    <property type="nucleotide sequence ID" value="NZ_BAABHY010000001.1"/>
</dbReference>
<protein>
    <submittedName>
        <fullName evidence="3">Bifunctional alpha/beta hydrolase/class I SAM-dependent methyltransferase</fullName>
    </submittedName>
</protein>
<dbReference type="InterPro" id="IPR029058">
    <property type="entry name" value="AB_hydrolase_fold"/>
</dbReference>
<dbReference type="GO" id="GO:0016787">
    <property type="term" value="F:hydrolase activity"/>
    <property type="evidence" value="ECO:0007669"/>
    <property type="project" value="UniProtKB-KW"/>
</dbReference>
<comment type="caution">
    <text evidence="3">The sequence shown here is derived from an EMBL/GenBank/DDBJ whole genome shotgun (WGS) entry which is preliminary data.</text>
</comment>
<dbReference type="InterPro" id="IPR022742">
    <property type="entry name" value="Hydrolase_4"/>
</dbReference>
<feature type="domain" description="Serine aminopeptidase S33" evidence="1">
    <location>
        <begin position="30"/>
        <end position="265"/>
    </location>
</feature>
<dbReference type="InterPro" id="IPR029063">
    <property type="entry name" value="SAM-dependent_MTases_sf"/>
</dbReference>
<feature type="domain" description="Methyltransferase" evidence="2">
    <location>
        <begin position="273"/>
        <end position="580"/>
    </location>
</feature>
<evidence type="ECO:0000259" key="2">
    <source>
        <dbReference type="Pfam" id="PF12147"/>
    </source>
</evidence>
<evidence type="ECO:0000259" key="1">
    <source>
        <dbReference type="Pfam" id="PF12146"/>
    </source>
</evidence>
<organism evidence="3 4">
    <name type="scientific">Orbus sasakiae</name>
    <dbReference type="NCBI Taxonomy" id="1078475"/>
    <lineage>
        <taxon>Bacteria</taxon>
        <taxon>Pseudomonadati</taxon>
        <taxon>Pseudomonadota</taxon>
        <taxon>Gammaproteobacteria</taxon>
        <taxon>Orbales</taxon>
        <taxon>Orbaceae</taxon>
        <taxon>Orbus</taxon>
    </lineage>
</organism>
<name>A0ABP9MZ60_9GAMM</name>
<accession>A0ABP9MZ60</accession>
<dbReference type="Proteomes" id="UP001500171">
    <property type="component" value="Unassembled WGS sequence"/>
</dbReference>
<keyword evidence="3" id="KW-0489">Methyltransferase</keyword>
<dbReference type="Pfam" id="PF12146">
    <property type="entry name" value="Hydrolase_4"/>
    <property type="match status" value="1"/>
</dbReference>
<dbReference type="EMBL" id="BAABHY010000001">
    <property type="protein sequence ID" value="GAA5103597.1"/>
    <property type="molecule type" value="Genomic_DNA"/>
</dbReference>
<dbReference type="SUPFAM" id="SSF53474">
    <property type="entry name" value="alpha/beta-Hydrolases"/>
    <property type="match status" value="1"/>
</dbReference>
<keyword evidence="4" id="KW-1185">Reference proteome</keyword>
<dbReference type="Pfam" id="PF12147">
    <property type="entry name" value="Methyltransf_20"/>
    <property type="match status" value="1"/>
</dbReference>
<dbReference type="PANTHER" id="PTHR11614">
    <property type="entry name" value="PHOSPHOLIPASE-RELATED"/>
    <property type="match status" value="1"/>
</dbReference>
<keyword evidence="3" id="KW-0378">Hydrolase</keyword>
<proteinExistence type="predicted"/>
<evidence type="ECO:0000313" key="4">
    <source>
        <dbReference type="Proteomes" id="UP001500171"/>
    </source>
</evidence>
<dbReference type="GO" id="GO:0032259">
    <property type="term" value="P:methylation"/>
    <property type="evidence" value="ECO:0007669"/>
    <property type="project" value="UniProtKB-KW"/>
</dbReference>
<evidence type="ECO:0000313" key="3">
    <source>
        <dbReference type="EMBL" id="GAA5103597.1"/>
    </source>
</evidence>
<sequence length="582" mass="66432">MYQEQQKEFTSFDGSNIFYRHWQSEQRLQKKRAIILFHRGHEHSGRIAHLVDELGLDDFQFFAWDARGNGLSPGERGDAVNFAVLVRDAHCFVEHIKQTYGFEEQDLAIIGQSVGAVIAATLIHDYVPKVRALVLASPAFRVKLYVPFAFFGLNLLYNVRGNFFVNSYVKPKLLTHDNQRIESFKSDPLITRPISVRVLLDLFSTSKRVVKDAQAIQTPTQLFVSGSDYVVRKKPQKQFFNHLSSANKEYHEMPGFYHDTLGEKDRHIVTEHIRRFISASFATEPYTPSLLNADKVGFTCVEAAKLAQPVTNIFKKAYWKMVRATLKYSSKLSTGIKLGFDTGFDSGSTLDYVYHNQAAGQTNFGQFIDFLYLQSIGWRGIRQRKKHIEELLTLTVEQMNQQNECINIVDIAAGHGRYILDAISQLKQLPHCVLLRDYSDINISKGQSLIESKGLANLVRFEKGDAFNRQELASLPVKPTLAVVSGLYELFSDNHLIMDSLTGLAERMDEGSYLIYTGQPWHPQLEFIARALTSHRDGQAWVMRRRTQLEMDQLVESAGFRKIETRIDQWGIFTVSVAKRIC</sequence>
<keyword evidence="3" id="KW-0808">Transferase</keyword>
<gene>
    <name evidence="3" type="ORF">GCM10023211_00180</name>
</gene>